<dbReference type="InterPro" id="IPR001633">
    <property type="entry name" value="EAL_dom"/>
</dbReference>
<evidence type="ECO:0000313" key="5">
    <source>
        <dbReference type="Proteomes" id="UP000290819"/>
    </source>
</evidence>
<proteinExistence type="predicted"/>
<dbReference type="InterPro" id="IPR000160">
    <property type="entry name" value="GGDEF_dom"/>
</dbReference>
<dbReference type="InterPro" id="IPR035919">
    <property type="entry name" value="EAL_sf"/>
</dbReference>
<dbReference type="SUPFAM" id="SSF141868">
    <property type="entry name" value="EAL domain-like"/>
    <property type="match status" value="1"/>
</dbReference>
<protein>
    <submittedName>
        <fullName evidence="4">GGDEF-domain containing protein</fullName>
    </submittedName>
</protein>
<keyword evidence="5" id="KW-1185">Reference proteome</keyword>
<feature type="domain" description="EAL" evidence="2">
    <location>
        <begin position="390"/>
        <end position="641"/>
    </location>
</feature>
<dbReference type="Proteomes" id="UP000290819">
    <property type="component" value="Unassembled WGS sequence"/>
</dbReference>
<sequence length="663" mass="72170">MPSLASIRPLRNIVIIVAAFAFLLLGVGMTLKITTDHLLRQDATSTARSWAQFLGTSVTDLEQIAGGEQPSAASIAFFLSARNSGEVFHYEIFNRNGYSQLVSTRDKIALVDLSEYSPDAARSIADGQPIVDVRKGNSVDQPAFFARAYVPVRADGRHIAVVAAYVDETEQRRSFHNAFLIAAAFLCLLSGLAFSIPAVAWYRETKVKQADRRIRFLAHHDALTGLTNRPHLIEKLERALAHLPTRGGGLAVHFIDVDRFKEINDTLGHDGGDFLLKSIAERLHAAVRVDDVVARLGGDEFVVVQSGIAGKAQAESFARHLAAASSASVTFKQHEILTTVSIGVTLAMAEDTTPERLLKSADLALYAAKAAGRNCIRFFVPEMDTELQARIELESALREAVLHNRFELHYQPLFEISQRRLVGFEALIRMPAADGTLIPPLTFIPVAEDLRLIDKIGTWVLQEACRIAATWPAHLTVAVNLSPQQFVAGTISDIVAAALKEAGLAPHRLELEITESLLLGNTETIMTQLATLKAMGVAIVMDDFGAGYSSFSYLWRFPFDKIKIDRSFMQGLDGSHCQVGTVVKAIIALGRELRMRVTVEGVETANQAAFLDAADGDQVQGFFFGRPIPASELGASILAGFARTMPPASPVTKLHVVNAAAER</sequence>
<dbReference type="InterPro" id="IPR052155">
    <property type="entry name" value="Biofilm_reg_signaling"/>
</dbReference>
<feature type="domain" description="GGDEF" evidence="3">
    <location>
        <begin position="248"/>
        <end position="381"/>
    </location>
</feature>
<dbReference type="OrthoDB" id="9814202at2"/>
<keyword evidence="1" id="KW-0812">Transmembrane</keyword>
<dbReference type="CDD" id="cd01949">
    <property type="entry name" value="GGDEF"/>
    <property type="match status" value="1"/>
</dbReference>
<dbReference type="Pfam" id="PF00563">
    <property type="entry name" value="EAL"/>
    <property type="match status" value="1"/>
</dbReference>
<dbReference type="PANTHER" id="PTHR44757">
    <property type="entry name" value="DIGUANYLATE CYCLASE DGCP"/>
    <property type="match status" value="1"/>
</dbReference>
<dbReference type="SMART" id="SM00052">
    <property type="entry name" value="EAL"/>
    <property type="match status" value="1"/>
</dbReference>
<evidence type="ECO:0000259" key="2">
    <source>
        <dbReference type="PROSITE" id="PS50883"/>
    </source>
</evidence>
<dbReference type="Pfam" id="PF00990">
    <property type="entry name" value="GGDEF"/>
    <property type="match status" value="1"/>
</dbReference>
<dbReference type="SUPFAM" id="SSF55073">
    <property type="entry name" value="Nucleotide cyclase"/>
    <property type="match status" value="1"/>
</dbReference>
<dbReference type="PANTHER" id="PTHR44757:SF2">
    <property type="entry name" value="BIOFILM ARCHITECTURE MAINTENANCE PROTEIN MBAA"/>
    <property type="match status" value="1"/>
</dbReference>
<dbReference type="SMART" id="SM00267">
    <property type="entry name" value="GGDEF"/>
    <property type="match status" value="1"/>
</dbReference>
<dbReference type="PROSITE" id="PS50883">
    <property type="entry name" value="EAL"/>
    <property type="match status" value="1"/>
</dbReference>
<keyword evidence="1" id="KW-1133">Transmembrane helix</keyword>
<dbReference type="PROSITE" id="PS50887">
    <property type="entry name" value="GGDEF"/>
    <property type="match status" value="1"/>
</dbReference>
<organism evidence="4 5">
    <name type="scientific">Bradyrhizobium betae</name>
    <dbReference type="NCBI Taxonomy" id="244734"/>
    <lineage>
        <taxon>Bacteria</taxon>
        <taxon>Pseudomonadati</taxon>
        <taxon>Pseudomonadota</taxon>
        <taxon>Alphaproteobacteria</taxon>
        <taxon>Hyphomicrobiales</taxon>
        <taxon>Nitrobacteraceae</taxon>
        <taxon>Bradyrhizobium</taxon>
    </lineage>
</organism>
<keyword evidence="1" id="KW-0472">Membrane</keyword>
<dbReference type="NCBIfam" id="TIGR00254">
    <property type="entry name" value="GGDEF"/>
    <property type="match status" value="1"/>
</dbReference>
<dbReference type="InterPro" id="IPR043128">
    <property type="entry name" value="Rev_trsase/Diguanyl_cyclase"/>
</dbReference>
<feature type="transmembrane region" description="Helical" evidence="1">
    <location>
        <begin position="178"/>
        <end position="202"/>
    </location>
</feature>
<comment type="caution">
    <text evidence="4">The sequence shown here is derived from an EMBL/GenBank/DDBJ whole genome shotgun (WGS) entry which is preliminary data.</text>
</comment>
<feature type="transmembrane region" description="Helical" evidence="1">
    <location>
        <begin position="12"/>
        <end position="31"/>
    </location>
</feature>
<dbReference type="AlphaFoldDB" id="A0A4Q1UJA0"/>
<dbReference type="RefSeq" id="WP_129275861.1">
    <property type="nucleotide sequence ID" value="NZ_MZXW01000055.1"/>
</dbReference>
<dbReference type="GO" id="GO:0003824">
    <property type="term" value="F:catalytic activity"/>
    <property type="evidence" value="ECO:0007669"/>
    <property type="project" value="UniProtKB-ARBA"/>
</dbReference>
<gene>
    <name evidence="4" type="ORF">B5V03_39305</name>
</gene>
<name>A0A4Q1UJA0_9BRAD</name>
<evidence type="ECO:0000259" key="3">
    <source>
        <dbReference type="PROSITE" id="PS50887"/>
    </source>
</evidence>
<dbReference type="Gene3D" id="3.20.20.450">
    <property type="entry name" value="EAL domain"/>
    <property type="match status" value="1"/>
</dbReference>
<evidence type="ECO:0000313" key="4">
    <source>
        <dbReference type="EMBL" id="RXT33570.1"/>
    </source>
</evidence>
<dbReference type="EMBL" id="MZXW01000055">
    <property type="protein sequence ID" value="RXT33570.1"/>
    <property type="molecule type" value="Genomic_DNA"/>
</dbReference>
<dbReference type="Gene3D" id="3.30.70.270">
    <property type="match status" value="1"/>
</dbReference>
<evidence type="ECO:0000256" key="1">
    <source>
        <dbReference type="SAM" id="Phobius"/>
    </source>
</evidence>
<dbReference type="CDD" id="cd01948">
    <property type="entry name" value="EAL"/>
    <property type="match status" value="1"/>
</dbReference>
<reference evidence="4 5" key="1">
    <citation type="submission" date="2017-03" db="EMBL/GenBank/DDBJ databases">
        <authorList>
            <person name="Safronova V.I."/>
            <person name="Sazanova A.L."/>
            <person name="Chirak E.R."/>
        </authorList>
    </citation>
    <scope>NUCLEOTIDE SEQUENCE [LARGE SCALE GENOMIC DNA]</scope>
    <source>
        <strain evidence="4 5">Opo-243</strain>
    </source>
</reference>
<dbReference type="InterPro" id="IPR029787">
    <property type="entry name" value="Nucleotide_cyclase"/>
</dbReference>
<dbReference type="FunFam" id="3.30.70.270:FF:000001">
    <property type="entry name" value="Diguanylate cyclase domain protein"/>
    <property type="match status" value="1"/>
</dbReference>
<accession>A0A4Q1UJA0</accession>